<evidence type="ECO:0000313" key="1">
    <source>
        <dbReference type="EMBL" id="EGC31327.1"/>
    </source>
</evidence>
<dbReference type="KEGG" id="dpp:DICPUDRAFT_156830"/>
<dbReference type="RefSeq" id="XP_003292136.1">
    <property type="nucleotide sequence ID" value="XM_003292088.1"/>
</dbReference>
<accession>F0ZXJ6</accession>
<dbReference type="VEuPathDB" id="AmoebaDB:DICPUDRAFT_156830"/>
<evidence type="ECO:0000313" key="2">
    <source>
        <dbReference type="Proteomes" id="UP000001064"/>
    </source>
</evidence>
<sequence length="64" mass="7473">MIPMGLKSLHVRFYSFEKGLLRSILTLERLKIIDFEDQTLEPNSLPPNLKYTAIKLIANQFHKT</sequence>
<proteinExistence type="predicted"/>
<dbReference type="InParanoid" id="F0ZXJ6"/>
<dbReference type="GeneID" id="10505884"/>
<gene>
    <name evidence="1" type="ORF">DICPUDRAFT_156830</name>
</gene>
<name>F0ZXJ6_DICPU</name>
<dbReference type="EMBL" id="GL871261">
    <property type="protein sequence ID" value="EGC31327.1"/>
    <property type="molecule type" value="Genomic_DNA"/>
</dbReference>
<organism evidence="1 2">
    <name type="scientific">Dictyostelium purpureum</name>
    <name type="common">Slime mold</name>
    <dbReference type="NCBI Taxonomy" id="5786"/>
    <lineage>
        <taxon>Eukaryota</taxon>
        <taxon>Amoebozoa</taxon>
        <taxon>Evosea</taxon>
        <taxon>Eumycetozoa</taxon>
        <taxon>Dictyostelia</taxon>
        <taxon>Dictyosteliales</taxon>
        <taxon>Dictyosteliaceae</taxon>
        <taxon>Dictyostelium</taxon>
    </lineage>
</organism>
<protein>
    <submittedName>
        <fullName evidence="1">Uncharacterized protein</fullName>
    </submittedName>
</protein>
<keyword evidence="2" id="KW-1185">Reference proteome</keyword>
<dbReference type="Proteomes" id="UP000001064">
    <property type="component" value="Unassembled WGS sequence"/>
</dbReference>
<reference evidence="2" key="1">
    <citation type="journal article" date="2011" name="Genome Biol.">
        <title>Comparative genomics of the social amoebae Dictyostelium discoideum and Dictyostelium purpureum.</title>
        <authorList>
            <consortium name="US DOE Joint Genome Institute (JGI-PGF)"/>
            <person name="Sucgang R."/>
            <person name="Kuo A."/>
            <person name="Tian X."/>
            <person name="Salerno W."/>
            <person name="Parikh A."/>
            <person name="Feasley C.L."/>
            <person name="Dalin E."/>
            <person name="Tu H."/>
            <person name="Huang E."/>
            <person name="Barry K."/>
            <person name="Lindquist E."/>
            <person name="Shapiro H."/>
            <person name="Bruce D."/>
            <person name="Schmutz J."/>
            <person name="Salamov A."/>
            <person name="Fey P."/>
            <person name="Gaudet P."/>
            <person name="Anjard C."/>
            <person name="Babu M.M."/>
            <person name="Basu S."/>
            <person name="Bushmanova Y."/>
            <person name="van der Wel H."/>
            <person name="Katoh-Kurasawa M."/>
            <person name="Dinh C."/>
            <person name="Coutinho P.M."/>
            <person name="Saito T."/>
            <person name="Elias M."/>
            <person name="Schaap P."/>
            <person name="Kay R.R."/>
            <person name="Henrissat B."/>
            <person name="Eichinger L."/>
            <person name="Rivero F."/>
            <person name="Putnam N.H."/>
            <person name="West C.M."/>
            <person name="Loomis W.F."/>
            <person name="Chisholm R.L."/>
            <person name="Shaulsky G."/>
            <person name="Strassmann J.E."/>
            <person name="Queller D.C."/>
            <person name="Kuspa A."/>
            <person name="Grigoriev I.V."/>
        </authorList>
    </citation>
    <scope>NUCLEOTIDE SEQUENCE [LARGE SCALE GENOMIC DNA]</scope>
    <source>
        <strain evidence="2">QSDP1</strain>
    </source>
</reference>
<dbReference type="AlphaFoldDB" id="F0ZXJ6"/>